<dbReference type="Gene3D" id="3.30.240.20">
    <property type="entry name" value="bsu07140 like domains"/>
    <property type="match status" value="2"/>
</dbReference>
<reference evidence="10" key="1">
    <citation type="journal article" date="2019" name="Int. J. Syst. Evol. Microbiol.">
        <title>The Global Catalogue of Microorganisms (GCM) 10K type strain sequencing project: providing services to taxonomists for standard genome sequencing and annotation.</title>
        <authorList>
            <consortium name="The Broad Institute Genomics Platform"/>
            <consortium name="The Broad Institute Genome Sequencing Center for Infectious Disease"/>
            <person name="Wu L."/>
            <person name="Ma J."/>
        </authorList>
    </citation>
    <scope>NUCLEOTIDE SEQUENCE [LARGE SCALE GENOMIC DNA]</scope>
    <source>
        <strain evidence="10">CCUG 61889</strain>
    </source>
</reference>
<name>A0ABV8B7M8_9BACI</name>
<comment type="caution">
    <text evidence="9">The sequence shown here is derived from an EMBL/GenBank/DDBJ whole genome shotgun (WGS) entry which is preliminary data.</text>
</comment>
<keyword evidence="5 7" id="KW-1133">Transmembrane helix</keyword>
<proteinExistence type="inferred from homology"/>
<feature type="transmembrane region" description="Helical" evidence="7">
    <location>
        <begin position="59"/>
        <end position="79"/>
    </location>
</feature>
<dbReference type="InterPro" id="IPR007353">
    <property type="entry name" value="DUF421"/>
</dbReference>
<feature type="transmembrane region" description="Helical" evidence="7">
    <location>
        <begin position="33"/>
        <end position="53"/>
    </location>
</feature>
<evidence type="ECO:0000256" key="1">
    <source>
        <dbReference type="ARBA" id="ARBA00004651"/>
    </source>
</evidence>
<dbReference type="PANTHER" id="PTHR34582:SF7">
    <property type="entry name" value="UPF0702 TRANSMEMBRANE PROTEIN YDFS"/>
    <property type="match status" value="1"/>
</dbReference>
<feature type="domain" description="YetF C-terminal" evidence="8">
    <location>
        <begin position="81"/>
        <end position="210"/>
    </location>
</feature>
<evidence type="ECO:0000256" key="7">
    <source>
        <dbReference type="SAM" id="Phobius"/>
    </source>
</evidence>
<dbReference type="EMBL" id="JBHRZT010000068">
    <property type="protein sequence ID" value="MFC3885186.1"/>
    <property type="molecule type" value="Genomic_DNA"/>
</dbReference>
<evidence type="ECO:0000313" key="9">
    <source>
        <dbReference type="EMBL" id="MFC3885186.1"/>
    </source>
</evidence>
<keyword evidence="3" id="KW-1003">Cell membrane</keyword>
<sequence length="235" mass="26813">MNEMLESVIRTTVAFFMLMAVVNIMGKTTSAQLSYYNFALSITLGSIAANVGFDIKIDFIPMIASFISLSIIAYTFAVLSKKSRYLRKWISGKPTVVIENGKILEKNMNKLNYTLDMLSQSLREKDIFNIGEVEYAVLENNGKLSVLKKALYRNPTKEDLGMFDFSKSIIPLEIIMDRQLVEKNLTSQYSKEWILNQLKNRNLKMEEVNYAVVGTNGQLYIDCYKDYISSPVDVE</sequence>
<evidence type="ECO:0000256" key="2">
    <source>
        <dbReference type="ARBA" id="ARBA00006448"/>
    </source>
</evidence>
<evidence type="ECO:0000256" key="5">
    <source>
        <dbReference type="ARBA" id="ARBA00022989"/>
    </source>
</evidence>
<evidence type="ECO:0000313" key="10">
    <source>
        <dbReference type="Proteomes" id="UP001595752"/>
    </source>
</evidence>
<feature type="transmembrane region" description="Helical" evidence="7">
    <location>
        <begin position="7"/>
        <end position="26"/>
    </location>
</feature>
<comment type="similarity">
    <text evidence="2">Belongs to the UPF0702 family.</text>
</comment>
<keyword evidence="10" id="KW-1185">Reference proteome</keyword>
<organism evidence="9 10">
    <name type="scientific">Bacillus songklensis</name>
    <dbReference type="NCBI Taxonomy" id="1069116"/>
    <lineage>
        <taxon>Bacteria</taxon>
        <taxon>Bacillati</taxon>
        <taxon>Bacillota</taxon>
        <taxon>Bacilli</taxon>
        <taxon>Bacillales</taxon>
        <taxon>Bacillaceae</taxon>
        <taxon>Bacillus</taxon>
    </lineage>
</organism>
<protein>
    <submittedName>
        <fullName evidence="9">DUF421 domain-containing protein</fullName>
    </submittedName>
</protein>
<dbReference type="InterPro" id="IPR023090">
    <property type="entry name" value="UPF0702_alpha/beta_dom_sf"/>
</dbReference>
<evidence type="ECO:0000256" key="6">
    <source>
        <dbReference type="ARBA" id="ARBA00023136"/>
    </source>
</evidence>
<keyword evidence="4 7" id="KW-0812">Transmembrane</keyword>
<evidence type="ECO:0000256" key="4">
    <source>
        <dbReference type="ARBA" id="ARBA00022692"/>
    </source>
</evidence>
<comment type="subcellular location">
    <subcellularLocation>
        <location evidence="1">Cell membrane</location>
        <topology evidence="1">Multi-pass membrane protein</topology>
    </subcellularLocation>
</comment>
<evidence type="ECO:0000259" key="8">
    <source>
        <dbReference type="Pfam" id="PF04239"/>
    </source>
</evidence>
<dbReference type="RefSeq" id="WP_377917343.1">
    <property type="nucleotide sequence ID" value="NZ_JBHRZT010000068.1"/>
</dbReference>
<evidence type="ECO:0000256" key="3">
    <source>
        <dbReference type="ARBA" id="ARBA00022475"/>
    </source>
</evidence>
<dbReference type="Proteomes" id="UP001595752">
    <property type="component" value="Unassembled WGS sequence"/>
</dbReference>
<dbReference type="PANTHER" id="PTHR34582">
    <property type="entry name" value="UPF0702 TRANSMEMBRANE PROTEIN YCAP"/>
    <property type="match status" value="1"/>
</dbReference>
<gene>
    <name evidence="9" type="ORF">ACFOU2_17605</name>
</gene>
<accession>A0ABV8B7M8</accession>
<keyword evidence="6 7" id="KW-0472">Membrane</keyword>
<dbReference type="Pfam" id="PF04239">
    <property type="entry name" value="DUF421"/>
    <property type="match status" value="1"/>
</dbReference>